<dbReference type="Proteomes" id="UP001595796">
    <property type="component" value="Unassembled WGS sequence"/>
</dbReference>
<dbReference type="EMBL" id="JBHSJF010000006">
    <property type="protein sequence ID" value="MFC5069113.1"/>
    <property type="molecule type" value="Genomic_DNA"/>
</dbReference>
<dbReference type="RefSeq" id="WP_114957757.1">
    <property type="nucleotide sequence ID" value="NZ_JBHSJF010000006.1"/>
</dbReference>
<sequence length="86" mass="9298">MAELTDRLSRILVVMDGHAEIRLRTIGDVEAYLNPSNGAVLGGIALALKKARTTQDKAKVLKAFVKWVQMTGLLLGTEPAMPLGRP</sequence>
<protein>
    <submittedName>
        <fullName evidence="1">Uncharacterized protein</fullName>
    </submittedName>
</protein>
<reference evidence="2" key="1">
    <citation type="journal article" date="2019" name="Int. J. Syst. Evol. Microbiol.">
        <title>The Global Catalogue of Microorganisms (GCM) 10K type strain sequencing project: providing services to taxonomists for standard genome sequencing and annotation.</title>
        <authorList>
            <consortium name="The Broad Institute Genomics Platform"/>
            <consortium name="The Broad Institute Genome Sequencing Center for Infectious Disease"/>
            <person name="Wu L."/>
            <person name="Ma J."/>
        </authorList>
    </citation>
    <scope>NUCLEOTIDE SEQUENCE [LARGE SCALE GENOMIC DNA]</scope>
    <source>
        <strain evidence="2">CGMCC 1.16444</strain>
    </source>
</reference>
<name>A0ABV9Z2E3_9HYPH</name>
<proteinExistence type="predicted"/>
<keyword evidence="2" id="KW-1185">Reference proteome</keyword>
<comment type="caution">
    <text evidence="1">The sequence shown here is derived from an EMBL/GenBank/DDBJ whole genome shotgun (WGS) entry which is preliminary data.</text>
</comment>
<evidence type="ECO:0000313" key="2">
    <source>
        <dbReference type="Proteomes" id="UP001595796"/>
    </source>
</evidence>
<accession>A0ABV9Z2E3</accession>
<gene>
    <name evidence="1" type="ORF">ACFPFW_13935</name>
</gene>
<evidence type="ECO:0000313" key="1">
    <source>
        <dbReference type="EMBL" id="MFC5069113.1"/>
    </source>
</evidence>
<organism evidence="1 2">
    <name type="scientific">Flaviflagellibacter deserti</name>
    <dbReference type="NCBI Taxonomy" id="2267266"/>
    <lineage>
        <taxon>Bacteria</taxon>
        <taxon>Pseudomonadati</taxon>
        <taxon>Pseudomonadota</taxon>
        <taxon>Alphaproteobacteria</taxon>
        <taxon>Hyphomicrobiales</taxon>
        <taxon>Flaviflagellibacter</taxon>
    </lineage>
</organism>